<dbReference type="EMBL" id="JAYKXP010000041">
    <property type="protein sequence ID" value="KAK7038951.1"/>
    <property type="molecule type" value="Genomic_DNA"/>
</dbReference>
<keyword evidence="2" id="KW-1185">Reference proteome</keyword>
<accession>A0AAW0CM90</accession>
<reference evidence="1 2" key="1">
    <citation type="submission" date="2024-01" db="EMBL/GenBank/DDBJ databases">
        <title>A draft genome for a cacao thread blight-causing isolate of Paramarasmius palmivorus.</title>
        <authorList>
            <person name="Baruah I.K."/>
            <person name="Bukari Y."/>
            <person name="Amoako-Attah I."/>
            <person name="Meinhardt L.W."/>
            <person name="Bailey B.A."/>
            <person name="Cohen S.P."/>
        </authorList>
    </citation>
    <scope>NUCLEOTIDE SEQUENCE [LARGE SCALE GENOMIC DNA]</scope>
    <source>
        <strain evidence="1 2">GH-12</strain>
    </source>
</reference>
<dbReference type="InterPro" id="IPR012677">
    <property type="entry name" value="Nucleotide-bd_a/b_plait_sf"/>
</dbReference>
<organism evidence="1 2">
    <name type="scientific">Paramarasmius palmivorus</name>
    <dbReference type="NCBI Taxonomy" id="297713"/>
    <lineage>
        <taxon>Eukaryota</taxon>
        <taxon>Fungi</taxon>
        <taxon>Dikarya</taxon>
        <taxon>Basidiomycota</taxon>
        <taxon>Agaricomycotina</taxon>
        <taxon>Agaricomycetes</taxon>
        <taxon>Agaricomycetidae</taxon>
        <taxon>Agaricales</taxon>
        <taxon>Marasmiineae</taxon>
        <taxon>Marasmiaceae</taxon>
        <taxon>Paramarasmius</taxon>
    </lineage>
</organism>
<dbReference type="AlphaFoldDB" id="A0AAW0CM90"/>
<comment type="caution">
    <text evidence="1">The sequence shown here is derived from an EMBL/GenBank/DDBJ whole genome shotgun (WGS) entry which is preliminary data.</text>
</comment>
<dbReference type="Gene3D" id="3.30.70.330">
    <property type="match status" value="1"/>
</dbReference>
<protein>
    <submittedName>
        <fullName evidence="1">Uncharacterized protein</fullName>
    </submittedName>
</protein>
<dbReference type="SUPFAM" id="SSF54928">
    <property type="entry name" value="RNA-binding domain, RBD"/>
    <property type="match status" value="1"/>
</dbReference>
<name>A0AAW0CM90_9AGAR</name>
<dbReference type="Proteomes" id="UP001383192">
    <property type="component" value="Unassembled WGS sequence"/>
</dbReference>
<proteinExistence type="predicted"/>
<evidence type="ECO:0000313" key="2">
    <source>
        <dbReference type="Proteomes" id="UP001383192"/>
    </source>
</evidence>
<gene>
    <name evidence="1" type="ORF">VNI00_010343</name>
</gene>
<dbReference type="GO" id="GO:0003676">
    <property type="term" value="F:nucleic acid binding"/>
    <property type="evidence" value="ECO:0007669"/>
    <property type="project" value="InterPro"/>
</dbReference>
<sequence>MPLNIQPSSSPPCISQASCSQMLSQPLKDCSAHQLARPKKPKVFGFIIPLRARVRHAFCPKGAHSFPLVFSTARDTSLFIDRLRHLSRVVGDPFTAWVESMETEFCLSAKPHRWLARELGISRTIALSPKAHSRTTLAPEKFRSDFSQIGIVSDTRFDPDTGTGYVDFLDIDSAAAAIVSLVGYSKTVDMRFHPNTKHEMAMVQNMV</sequence>
<evidence type="ECO:0000313" key="1">
    <source>
        <dbReference type="EMBL" id="KAK7038951.1"/>
    </source>
</evidence>
<dbReference type="InterPro" id="IPR035979">
    <property type="entry name" value="RBD_domain_sf"/>
</dbReference>